<keyword evidence="14" id="KW-0969">Cilium</keyword>
<dbReference type="OrthoDB" id="9807026at2"/>
<feature type="domain" description="Flagellar M-ring C-terminal" evidence="13">
    <location>
        <begin position="245"/>
        <end position="409"/>
    </location>
</feature>
<dbReference type="GO" id="GO:0003774">
    <property type="term" value="F:cytoskeletal motor activity"/>
    <property type="evidence" value="ECO:0007669"/>
    <property type="project" value="InterPro"/>
</dbReference>
<dbReference type="InterPro" id="IPR006182">
    <property type="entry name" value="FliF_N_dom"/>
</dbReference>
<comment type="caution">
    <text evidence="14">The sequence shown here is derived from an EMBL/GenBank/DDBJ whole genome shotgun (WGS) entry which is preliminary data.</text>
</comment>
<feature type="region of interest" description="Disordered" evidence="10">
    <location>
        <begin position="271"/>
        <end position="326"/>
    </location>
</feature>
<dbReference type="RefSeq" id="WP_114646512.1">
    <property type="nucleotide sequence ID" value="NZ_QQNH01000020.1"/>
</dbReference>
<evidence type="ECO:0000256" key="3">
    <source>
        <dbReference type="ARBA" id="ARBA00007971"/>
    </source>
</evidence>
<keyword evidence="6 11" id="KW-1133">Transmembrane helix</keyword>
<organism evidence="14 15">
    <name type="scientific">Pelagibacterium lacus</name>
    <dbReference type="NCBI Taxonomy" id="2282655"/>
    <lineage>
        <taxon>Bacteria</taxon>
        <taxon>Pseudomonadati</taxon>
        <taxon>Pseudomonadota</taxon>
        <taxon>Alphaproteobacteria</taxon>
        <taxon>Hyphomicrobiales</taxon>
        <taxon>Devosiaceae</taxon>
        <taxon>Pelagibacterium</taxon>
    </lineage>
</organism>
<protein>
    <recommendedName>
        <fullName evidence="9">Flagellar M-ring protein</fullName>
    </recommendedName>
</protein>
<feature type="transmembrane region" description="Helical" evidence="11">
    <location>
        <begin position="432"/>
        <end position="453"/>
    </location>
</feature>
<feature type="transmembrane region" description="Helical" evidence="11">
    <location>
        <begin position="12"/>
        <end position="35"/>
    </location>
</feature>
<dbReference type="InterPro" id="IPR000067">
    <property type="entry name" value="FlgMring_FliF"/>
</dbReference>
<dbReference type="PIRSF" id="PIRSF004862">
    <property type="entry name" value="FliF"/>
    <property type="match status" value="1"/>
</dbReference>
<dbReference type="Gene3D" id="3.30.300.30">
    <property type="match status" value="1"/>
</dbReference>
<dbReference type="Proteomes" id="UP000253759">
    <property type="component" value="Unassembled WGS sequence"/>
</dbReference>
<keyword evidence="14" id="KW-0282">Flagellum</keyword>
<keyword evidence="7 11" id="KW-0472">Membrane</keyword>
<dbReference type="InterPro" id="IPR013556">
    <property type="entry name" value="Flag_M-ring_C"/>
</dbReference>
<dbReference type="GO" id="GO:0071973">
    <property type="term" value="P:bacterial-type flagellum-dependent cell motility"/>
    <property type="evidence" value="ECO:0007669"/>
    <property type="project" value="InterPro"/>
</dbReference>
<gene>
    <name evidence="14" type="primary">fliF</name>
    <name evidence="14" type="ORF">DVH29_12455</name>
</gene>
<dbReference type="EMBL" id="QQNH01000020">
    <property type="protein sequence ID" value="RDE08240.1"/>
    <property type="molecule type" value="Genomic_DNA"/>
</dbReference>
<reference evidence="15" key="1">
    <citation type="submission" date="2018-07" db="EMBL/GenBank/DDBJ databases">
        <authorList>
            <person name="Liu B.-T."/>
            <person name="Du Z."/>
        </authorList>
    </citation>
    <scope>NUCLEOTIDE SEQUENCE [LARGE SCALE GENOMIC DNA]</scope>
    <source>
        <strain evidence="15">XYN52</strain>
    </source>
</reference>
<dbReference type="AlphaFoldDB" id="A0A369W4H7"/>
<sequence>MNQLGELLGKLGVARIAAMGAVALMMIGFFAFLIVRSSTPQLAPLYTNLEFDDSAAIIAELNATGTPYELRNEGATILVPRDRITTVRMALAQDGLPARGQVGYEIFDSQNTLGATSFIQNINHVRALEGELARTIGALSRVQSARVHLVLPERELFRREVQKPSASIVLTVRGQLASGEIRAIQHLVASAIEGLSPNAVSIVDSAGTLLASGAGEDDTSIAAQALEERTVGIENRLRSQIEELLASVVGLGRARVQVAAELDLNRSTITSQTFDPDGQVVRSAQTVETGDQSSGPGNSGQVTVANELPGASQGGAAGTGTQTTSSTLEETFNYEISNISETLISEAGAIKRLSVAVIVDGVYTYDADGNAVYEPRSQTQIDQITALVRTAMGYDANRGDQLEVANLQFAERPGLAAGTQAPGPLDFNRDDLMRFAEMAVTLLIALALVLFVMRPLLKKALAPEAKPLALPAAASVPADYAGEDAPDPAAMLAARDATEAWLSQARSLGESQVKTLRMVGDLVEENPKQASLVIRDWLSEAA</sequence>
<keyword evidence="15" id="KW-1185">Reference proteome</keyword>
<dbReference type="NCBIfam" id="TIGR00206">
    <property type="entry name" value="fliF"/>
    <property type="match status" value="1"/>
</dbReference>
<feature type="domain" description="Flagellar M-ring N-terminal" evidence="12">
    <location>
        <begin position="38"/>
        <end position="211"/>
    </location>
</feature>
<evidence type="ECO:0000256" key="8">
    <source>
        <dbReference type="ARBA" id="ARBA00023143"/>
    </source>
</evidence>
<dbReference type="Pfam" id="PF01514">
    <property type="entry name" value="YscJ_FliF"/>
    <property type="match status" value="1"/>
</dbReference>
<accession>A0A369W4H7</accession>
<dbReference type="Pfam" id="PF08345">
    <property type="entry name" value="YscJ_FliF_C"/>
    <property type="match status" value="1"/>
</dbReference>
<evidence type="ECO:0000259" key="12">
    <source>
        <dbReference type="Pfam" id="PF01514"/>
    </source>
</evidence>
<name>A0A369W4H7_9HYPH</name>
<dbReference type="PANTHER" id="PTHR30046">
    <property type="entry name" value="FLAGELLAR M-RING PROTEIN"/>
    <property type="match status" value="1"/>
</dbReference>
<evidence type="ECO:0000256" key="9">
    <source>
        <dbReference type="PIRNR" id="PIRNR004862"/>
    </source>
</evidence>
<comment type="similarity">
    <text evidence="3 9">Belongs to the FliF family.</text>
</comment>
<evidence type="ECO:0000313" key="15">
    <source>
        <dbReference type="Proteomes" id="UP000253759"/>
    </source>
</evidence>
<evidence type="ECO:0000256" key="1">
    <source>
        <dbReference type="ARBA" id="ARBA00004117"/>
    </source>
</evidence>
<evidence type="ECO:0000313" key="14">
    <source>
        <dbReference type="EMBL" id="RDE08240.1"/>
    </source>
</evidence>
<dbReference type="PRINTS" id="PR01009">
    <property type="entry name" value="FLGMRINGFLIF"/>
</dbReference>
<evidence type="ECO:0000256" key="7">
    <source>
        <dbReference type="ARBA" id="ARBA00023136"/>
    </source>
</evidence>
<evidence type="ECO:0000259" key="13">
    <source>
        <dbReference type="Pfam" id="PF08345"/>
    </source>
</evidence>
<dbReference type="GO" id="GO:0005886">
    <property type="term" value="C:plasma membrane"/>
    <property type="evidence" value="ECO:0007669"/>
    <property type="project" value="UniProtKB-SubCell"/>
</dbReference>
<keyword evidence="5 11" id="KW-0812">Transmembrane</keyword>
<comment type="subcellular location">
    <subcellularLocation>
        <location evidence="1 9">Bacterial flagellum basal body</location>
    </subcellularLocation>
    <subcellularLocation>
        <location evidence="2">Cell membrane</location>
        <topology evidence="2">Multi-pass membrane protein</topology>
    </subcellularLocation>
</comment>
<dbReference type="InterPro" id="IPR043427">
    <property type="entry name" value="YscJ/FliF"/>
</dbReference>
<dbReference type="GO" id="GO:0009431">
    <property type="term" value="C:bacterial-type flagellum basal body, MS ring"/>
    <property type="evidence" value="ECO:0007669"/>
    <property type="project" value="InterPro"/>
</dbReference>
<dbReference type="PANTHER" id="PTHR30046:SF0">
    <property type="entry name" value="FLAGELLAR M-RING PROTEIN"/>
    <property type="match status" value="1"/>
</dbReference>
<evidence type="ECO:0000256" key="5">
    <source>
        <dbReference type="ARBA" id="ARBA00022692"/>
    </source>
</evidence>
<evidence type="ECO:0000256" key="11">
    <source>
        <dbReference type="SAM" id="Phobius"/>
    </source>
</evidence>
<feature type="compositionally biased region" description="Polar residues" evidence="10">
    <location>
        <begin position="282"/>
        <end position="304"/>
    </location>
</feature>
<keyword evidence="14" id="KW-0966">Cell projection</keyword>
<proteinExistence type="inferred from homology"/>
<evidence type="ECO:0000256" key="4">
    <source>
        <dbReference type="ARBA" id="ARBA00022475"/>
    </source>
</evidence>
<keyword evidence="4" id="KW-1003">Cell membrane</keyword>
<comment type="function">
    <text evidence="9">The M ring may be actively involved in energy transduction.</text>
</comment>
<evidence type="ECO:0000256" key="6">
    <source>
        <dbReference type="ARBA" id="ARBA00022989"/>
    </source>
</evidence>
<evidence type="ECO:0000256" key="2">
    <source>
        <dbReference type="ARBA" id="ARBA00004651"/>
    </source>
</evidence>
<dbReference type="InterPro" id="IPR045851">
    <property type="entry name" value="AMP-bd_C_sf"/>
</dbReference>
<evidence type="ECO:0000256" key="10">
    <source>
        <dbReference type="SAM" id="MobiDB-lite"/>
    </source>
</evidence>
<keyword evidence="8 9" id="KW-0975">Bacterial flagellum</keyword>